<keyword evidence="2" id="KW-1185">Reference proteome</keyword>
<dbReference type="EMBL" id="JACEEZ010017359">
    <property type="protein sequence ID" value="KAG0717611.1"/>
    <property type="molecule type" value="Genomic_DNA"/>
</dbReference>
<comment type="caution">
    <text evidence="1">The sequence shown here is derived from an EMBL/GenBank/DDBJ whole genome shotgun (WGS) entry which is preliminary data.</text>
</comment>
<dbReference type="Proteomes" id="UP000770661">
    <property type="component" value="Unassembled WGS sequence"/>
</dbReference>
<accession>A0A8J4Y6E6</accession>
<proteinExistence type="predicted"/>
<reference evidence="1" key="1">
    <citation type="submission" date="2020-07" db="EMBL/GenBank/DDBJ databases">
        <title>The High-quality genome of the commercially important snow crab, Chionoecetes opilio.</title>
        <authorList>
            <person name="Jeong J.-H."/>
            <person name="Ryu S."/>
        </authorList>
    </citation>
    <scope>NUCLEOTIDE SEQUENCE</scope>
    <source>
        <strain evidence="1">MADBK_172401_WGS</strain>
        <tissue evidence="1">Digestive gland</tissue>
    </source>
</reference>
<name>A0A8J4Y6E6_CHIOP</name>
<evidence type="ECO:0000313" key="2">
    <source>
        <dbReference type="Proteomes" id="UP000770661"/>
    </source>
</evidence>
<evidence type="ECO:0000313" key="1">
    <source>
        <dbReference type="EMBL" id="KAG0717611.1"/>
    </source>
</evidence>
<gene>
    <name evidence="1" type="ORF">GWK47_008002</name>
</gene>
<dbReference type="AlphaFoldDB" id="A0A8J4Y6E6"/>
<sequence>MKLKSLSLQEKVKVLARMDAEYYVCGRMPDQRLHRQHQLGDSQLKLKLHTESWGCPGAVTGVLVTCGAVTGMLVTCGAVTGVLVTCGAVTGVLVTSKCCCGRGASLTTTTKTRRHVRDNIPYTTGFKVLLLRSIDNVNIVLTMVKNFSFPDHREQCFEQLYKFAEKPDWRKGMRVWKEVFSYPAEPIGRVFPLENEYCQPRPDIDLKRMKLSSPILENLPEGVVPEHLRHVRGLSPLDVSPEQKGLWLKM</sequence>
<dbReference type="OrthoDB" id="47730at2759"/>
<protein>
    <submittedName>
        <fullName evidence="1">Uncharacterized protein</fullName>
    </submittedName>
</protein>
<organism evidence="1 2">
    <name type="scientific">Chionoecetes opilio</name>
    <name type="common">Atlantic snow crab</name>
    <name type="synonym">Cancer opilio</name>
    <dbReference type="NCBI Taxonomy" id="41210"/>
    <lineage>
        <taxon>Eukaryota</taxon>
        <taxon>Metazoa</taxon>
        <taxon>Ecdysozoa</taxon>
        <taxon>Arthropoda</taxon>
        <taxon>Crustacea</taxon>
        <taxon>Multicrustacea</taxon>
        <taxon>Malacostraca</taxon>
        <taxon>Eumalacostraca</taxon>
        <taxon>Eucarida</taxon>
        <taxon>Decapoda</taxon>
        <taxon>Pleocyemata</taxon>
        <taxon>Brachyura</taxon>
        <taxon>Eubrachyura</taxon>
        <taxon>Majoidea</taxon>
        <taxon>Majidae</taxon>
        <taxon>Chionoecetes</taxon>
    </lineage>
</organism>